<sequence length="250" mass="28605">MAQSRASSHSLADAVKMILRHFLGMQITRNSKSSLRRGCLVIDIELRANKRRDLYAVQMTHCGCWTNNGVQNLFDELCLLVKNGMLPDKPVLAQAFTRNSGDAKETRYIIGGGPSFGQKQSLLNNPIIHFPSFRNYVLIKLQYRISSDHLLEFKEILVCEFKTLRESNPNVKITFYYEKDVFYTNHVQSDDDFQDSQSLSLSLISIVKQSMNNEFKERCLNTIGADNAHEAQKLLGKTLFSMTHENYMIP</sequence>
<reference evidence="2" key="1">
    <citation type="submission" date="2025-08" db="UniProtKB">
        <authorList>
            <consortium name="RefSeq"/>
        </authorList>
    </citation>
    <scope>IDENTIFICATION</scope>
    <source>
        <tissue evidence="2">Thorax and Abdomen</tissue>
    </source>
</reference>
<protein>
    <submittedName>
        <fullName evidence="2">Uncharacterized protein LOC124293857</fullName>
    </submittedName>
</protein>
<keyword evidence="1" id="KW-1185">Reference proteome</keyword>
<dbReference type="GeneID" id="124293857"/>
<evidence type="ECO:0000313" key="1">
    <source>
        <dbReference type="Proteomes" id="UP000829291"/>
    </source>
</evidence>
<organism evidence="1 2">
    <name type="scientific">Neodiprion lecontei</name>
    <name type="common">Redheaded pine sawfly</name>
    <dbReference type="NCBI Taxonomy" id="441921"/>
    <lineage>
        <taxon>Eukaryota</taxon>
        <taxon>Metazoa</taxon>
        <taxon>Ecdysozoa</taxon>
        <taxon>Arthropoda</taxon>
        <taxon>Hexapoda</taxon>
        <taxon>Insecta</taxon>
        <taxon>Pterygota</taxon>
        <taxon>Neoptera</taxon>
        <taxon>Endopterygota</taxon>
        <taxon>Hymenoptera</taxon>
        <taxon>Tenthredinoidea</taxon>
        <taxon>Diprionidae</taxon>
        <taxon>Diprioninae</taxon>
        <taxon>Neodiprion</taxon>
    </lineage>
</organism>
<accession>A0ABM3FWV7</accession>
<proteinExistence type="predicted"/>
<dbReference type="RefSeq" id="XP_046592504.1">
    <property type="nucleotide sequence ID" value="XM_046736548.1"/>
</dbReference>
<evidence type="ECO:0000313" key="2">
    <source>
        <dbReference type="RefSeq" id="XP_046592504.1"/>
    </source>
</evidence>
<dbReference type="Proteomes" id="UP000829291">
    <property type="component" value="Chromosome 4"/>
</dbReference>
<name>A0ABM3FWV7_NEOLC</name>
<gene>
    <name evidence="2" type="primary">LOC124293857</name>
</gene>